<evidence type="ECO:0000313" key="1">
    <source>
        <dbReference type="EMBL" id="THV25424.1"/>
    </source>
</evidence>
<dbReference type="Proteomes" id="UP000308828">
    <property type="component" value="Unassembled WGS sequence"/>
</dbReference>
<sequence>MRRKAGSAKASERSEGCAKTASLLLAAFSLALGLPATATSGPLLDAAMKAERLAAAGDAVAALDAIQAGMAAFSQALPLTIARAKFVTEKPAAYRSYREKPDPIFRRGEPLITYLEIVGLDWKDTGSGEMEAHFTVDMRLTDATGRDVALKQGFGDFRYAGQGMAQEVFTHLTLDVAGAAPGSYVLSYTLNDLVSERSVRVEQPFSIAGDS</sequence>
<organism evidence="1 2">
    <name type="scientific">Peteryoungia ipomoeae</name>
    <dbReference type="NCBI Taxonomy" id="1210932"/>
    <lineage>
        <taxon>Bacteria</taxon>
        <taxon>Pseudomonadati</taxon>
        <taxon>Pseudomonadota</taxon>
        <taxon>Alphaproteobacteria</taxon>
        <taxon>Hyphomicrobiales</taxon>
        <taxon>Rhizobiaceae</taxon>
        <taxon>Peteryoungia</taxon>
    </lineage>
</organism>
<name>A0A4S8PBA5_9HYPH</name>
<protein>
    <submittedName>
        <fullName evidence="1">Uncharacterized protein</fullName>
    </submittedName>
</protein>
<evidence type="ECO:0000313" key="2">
    <source>
        <dbReference type="Proteomes" id="UP000308828"/>
    </source>
</evidence>
<comment type="caution">
    <text evidence="1">The sequence shown here is derived from an EMBL/GenBank/DDBJ whole genome shotgun (WGS) entry which is preliminary data.</text>
</comment>
<proteinExistence type="predicted"/>
<gene>
    <name evidence="1" type="ORF">FAA97_04305</name>
</gene>
<dbReference type="EMBL" id="STGV01000001">
    <property type="protein sequence ID" value="THV25424.1"/>
    <property type="molecule type" value="Genomic_DNA"/>
</dbReference>
<dbReference type="OrthoDB" id="8444059at2"/>
<accession>A0A4S8PBA5</accession>
<keyword evidence="2" id="KW-1185">Reference proteome</keyword>
<dbReference type="RefSeq" id="WP_136597270.1">
    <property type="nucleotide sequence ID" value="NZ_STGV01000001.1"/>
</dbReference>
<reference evidence="1 2" key="1">
    <citation type="submission" date="2019-04" db="EMBL/GenBank/DDBJ databases">
        <title>Genome sequence of strain shin9-1.</title>
        <authorList>
            <person name="Gao J."/>
            <person name="Sun J."/>
        </authorList>
    </citation>
    <scope>NUCLEOTIDE SEQUENCE [LARGE SCALE GENOMIC DNA]</scope>
    <source>
        <strain evidence="2">shin9-1</strain>
    </source>
</reference>
<dbReference type="AlphaFoldDB" id="A0A4S8PBA5"/>